<protein>
    <submittedName>
        <fullName evidence="1">Uncharacterized protein</fullName>
    </submittedName>
</protein>
<evidence type="ECO:0000313" key="1">
    <source>
        <dbReference type="EMBL" id="GBN96742.1"/>
    </source>
</evidence>
<organism evidence="1 2">
    <name type="scientific">Araneus ventricosus</name>
    <name type="common">Orbweaver spider</name>
    <name type="synonym">Epeira ventricosa</name>
    <dbReference type="NCBI Taxonomy" id="182803"/>
    <lineage>
        <taxon>Eukaryota</taxon>
        <taxon>Metazoa</taxon>
        <taxon>Ecdysozoa</taxon>
        <taxon>Arthropoda</taxon>
        <taxon>Chelicerata</taxon>
        <taxon>Arachnida</taxon>
        <taxon>Araneae</taxon>
        <taxon>Araneomorphae</taxon>
        <taxon>Entelegynae</taxon>
        <taxon>Araneoidea</taxon>
        <taxon>Araneidae</taxon>
        <taxon>Araneus</taxon>
    </lineage>
</organism>
<dbReference type="EMBL" id="BGPR01026752">
    <property type="protein sequence ID" value="GBN96742.1"/>
    <property type="molecule type" value="Genomic_DNA"/>
</dbReference>
<dbReference type="AlphaFoldDB" id="A0A4Y2T7Z6"/>
<evidence type="ECO:0000313" key="2">
    <source>
        <dbReference type="Proteomes" id="UP000499080"/>
    </source>
</evidence>
<name>A0A4Y2T7Z6_ARAVE</name>
<reference evidence="1 2" key="1">
    <citation type="journal article" date="2019" name="Sci. Rep.">
        <title>Orb-weaving spider Araneus ventricosus genome elucidates the spidroin gene catalogue.</title>
        <authorList>
            <person name="Kono N."/>
            <person name="Nakamura H."/>
            <person name="Ohtoshi R."/>
            <person name="Moran D.A.P."/>
            <person name="Shinohara A."/>
            <person name="Yoshida Y."/>
            <person name="Fujiwara M."/>
            <person name="Mori M."/>
            <person name="Tomita M."/>
            <person name="Arakawa K."/>
        </authorList>
    </citation>
    <scope>NUCLEOTIDE SEQUENCE [LARGE SCALE GENOMIC DNA]</scope>
</reference>
<gene>
    <name evidence="1" type="ORF">AVEN_216710_1</name>
</gene>
<accession>A0A4Y2T7Z6</accession>
<sequence>MHGPYTVILFTRNVSPSLYESPSGLARRNGQILVEGCILPGQNAAHAPVSVAITATEPVGWTIDGHGTSFPDRE</sequence>
<dbReference type="Proteomes" id="UP000499080">
    <property type="component" value="Unassembled WGS sequence"/>
</dbReference>
<comment type="caution">
    <text evidence="1">The sequence shown here is derived from an EMBL/GenBank/DDBJ whole genome shotgun (WGS) entry which is preliminary data.</text>
</comment>
<proteinExistence type="predicted"/>
<keyword evidence="2" id="KW-1185">Reference proteome</keyword>